<dbReference type="EMBL" id="JACEFO010002380">
    <property type="protein sequence ID" value="KAF8662397.1"/>
    <property type="molecule type" value="Genomic_DNA"/>
</dbReference>
<organism evidence="1 2">
    <name type="scientific">Digitaria exilis</name>
    <dbReference type="NCBI Taxonomy" id="1010633"/>
    <lineage>
        <taxon>Eukaryota</taxon>
        <taxon>Viridiplantae</taxon>
        <taxon>Streptophyta</taxon>
        <taxon>Embryophyta</taxon>
        <taxon>Tracheophyta</taxon>
        <taxon>Spermatophyta</taxon>
        <taxon>Magnoliopsida</taxon>
        <taxon>Liliopsida</taxon>
        <taxon>Poales</taxon>
        <taxon>Poaceae</taxon>
        <taxon>PACMAD clade</taxon>
        <taxon>Panicoideae</taxon>
        <taxon>Panicodae</taxon>
        <taxon>Paniceae</taxon>
        <taxon>Anthephorinae</taxon>
        <taxon>Digitaria</taxon>
    </lineage>
</organism>
<proteinExistence type="predicted"/>
<reference evidence="1" key="1">
    <citation type="submission" date="2020-07" db="EMBL/GenBank/DDBJ databases">
        <title>Genome sequence and genetic diversity analysis of an under-domesticated orphan crop, white fonio (Digitaria exilis).</title>
        <authorList>
            <person name="Bennetzen J.L."/>
            <person name="Chen S."/>
            <person name="Ma X."/>
            <person name="Wang X."/>
            <person name="Yssel A.E.J."/>
            <person name="Chaluvadi S.R."/>
            <person name="Johnson M."/>
            <person name="Gangashetty P."/>
            <person name="Hamidou F."/>
            <person name="Sanogo M.D."/>
            <person name="Zwaenepoel A."/>
            <person name="Wallace J."/>
            <person name="Van De Peer Y."/>
            <person name="Van Deynze A."/>
        </authorList>
    </citation>
    <scope>NUCLEOTIDE SEQUENCE</scope>
    <source>
        <tissue evidence="1">Leaves</tissue>
    </source>
</reference>
<evidence type="ECO:0000313" key="2">
    <source>
        <dbReference type="Proteomes" id="UP000636709"/>
    </source>
</evidence>
<evidence type="ECO:0000313" key="1">
    <source>
        <dbReference type="EMBL" id="KAF8662397.1"/>
    </source>
</evidence>
<protein>
    <submittedName>
        <fullName evidence="1">Uncharacterized protein</fullName>
    </submittedName>
</protein>
<dbReference type="Proteomes" id="UP000636709">
    <property type="component" value="Unassembled WGS sequence"/>
</dbReference>
<gene>
    <name evidence="1" type="ORF">HU200_055977</name>
</gene>
<dbReference type="AlphaFoldDB" id="A0A835E103"/>
<name>A0A835E103_9POAL</name>
<comment type="caution">
    <text evidence="1">The sequence shown here is derived from an EMBL/GenBank/DDBJ whole genome shotgun (WGS) entry which is preliminary data.</text>
</comment>
<accession>A0A835E103</accession>
<keyword evidence="2" id="KW-1185">Reference proteome</keyword>
<sequence>MMLWRLKGKLALLHLKLRWTQEYQILSLRQTPLTWCRPCNQMLLIKPQEESSLEKYVICWNCILWSVVLAM</sequence>